<dbReference type="Gene3D" id="3.90.75.20">
    <property type="match status" value="2"/>
</dbReference>
<organism evidence="2 3">
    <name type="scientific">Symbiodinium natans</name>
    <dbReference type="NCBI Taxonomy" id="878477"/>
    <lineage>
        <taxon>Eukaryota</taxon>
        <taxon>Sar</taxon>
        <taxon>Alveolata</taxon>
        <taxon>Dinophyceae</taxon>
        <taxon>Suessiales</taxon>
        <taxon>Symbiodiniaceae</taxon>
        <taxon>Symbiodinium</taxon>
    </lineage>
</organism>
<proteinExistence type="predicted"/>
<gene>
    <name evidence="2" type="ORF">SNAT2548_LOCUS19118</name>
</gene>
<dbReference type="SUPFAM" id="SSF54060">
    <property type="entry name" value="His-Me finger endonucleases"/>
    <property type="match status" value="2"/>
</dbReference>
<sequence>MMLVVRRWGLCSRRSFCAEARWIASSWEVSSCGRVRSRTGIVSHGALSCEGYRRVTIGREMYSVHRLVAATFLGPPPASSKWEVNHIDNDRSNNHVWNLVYATRSENVQHSWAVNASRGTTAEKLGKSVLWRPCGSDSWSPAVSQASAAKLLGVSEKCISRCCRGLAASCKAGTARYEFQGLHEPEPLLDGEVWKPATLPHEENPISGLFVSSHGRILSSSFRHKYVSRGCCNASGYYAVRKAGRAFLVHRLVAGTFLAQPACSSLQVNHKDSDRGNNHVQNLEYVTASQNMRHAAMQRNGRWQRARRGKLVEARLAGSHGAWLQFESIRAAAAHTGTTTTLISRICQTEPGSHLPTGKWDFRFASDSQELPGEEWRPVVLEGVAEQAKVVNEYEQQVQRVVQHISVMKSENEAVMANISAGAEAKSKEIRAAARRDAFNLKQGMKAQKYGELRKKLELDGNQMSEYFKIKSVQGQSSSGKVVVGLPTVGQAALAGPKSKHTDL</sequence>
<dbReference type="AlphaFoldDB" id="A0A812PG16"/>
<evidence type="ECO:0000259" key="1">
    <source>
        <dbReference type="SMART" id="SM00507"/>
    </source>
</evidence>
<accession>A0A812PG16</accession>
<protein>
    <recommendedName>
        <fullName evidence="1">HNH nuclease domain-containing protein</fullName>
    </recommendedName>
</protein>
<dbReference type="EMBL" id="CAJNDS010002166">
    <property type="protein sequence ID" value="CAE7357920.1"/>
    <property type="molecule type" value="Genomic_DNA"/>
</dbReference>
<name>A0A812PG16_9DINO</name>
<feature type="domain" description="HNH nuclease" evidence="1">
    <location>
        <begin position="243"/>
        <end position="292"/>
    </location>
</feature>
<evidence type="ECO:0000313" key="3">
    <source>
        <dbReference type="Proteomes" id="UP000604046"/>
    </source>
</evidence>
<dbReference type="CDD" id="cd00085">
    <property type="entry name" value="HNHc"/>
    <property type="match status" value="1"/>
</dbReference>
<dbReference type="Pfam" id="PF13392">
    <property type="entry name" value="HNH_3"/>
    <property type="match status" value="2"/>
</dbReference>
<feature type="domain" description="HNH nuclease" evidence="1">
    <location>
        <begin position="58"/>
        <end position="108"/>
    </location>
</feature>
<comment type="caution">
    <text evidence="2">The sequence shown here is derived from an EMBL/GenBank/DDBJ whole genome shotgun (WGS) entry which is preliminary data.</text>
</comment>
<dbReference type="InterPro" id="IPR003615">
    <property type="entry name" value="HNH_nuc"/>
</dbReference>
<evidence type="ECO:0000313" key="2">
    <source>
        <dbReference type="EMBL" id="CAE7357920.1"/>
    </source>
</evidence>
<dbReference type="InterPro" id="IPR044925">
    <property type="entry name" value="His-Me_finger_sf"/>
</dbReference>
<dbReference type="SMART" id="SM00507">
    <property type="entry name" value="HNHc"/>
    <property type="match status" value="2"/>
</dbReference>
<dbReference type="Proteomes" id="UP000604046">
    <property type="component" value="Unassembled WGS sequence"/>
</dbReference>
<keyword evidence="3" id="KW-1185">Reference proteome</keyword>
<reference evidence="2" key="1">
    <citation type="submission" date="2021-02" db="EMBL/GenBank/DDBJ databases">
        <authorList>
            <person name="Dougan E. K."/>
            <person name="Rhodes N."/>
            <person name="Thang M."/>
            <person name="Chan C."/>
        </authorList>
    </citation>
    <scope>NUCLEOTIDE SEQUENCE</scope>
</reference>